<evidence type="ECO:0000313" key="19">
    <source>
        <dbReference type="Proteomes" id="UP000449547"/>
    </source>
</evidence>
<evidence type="ECO:0000256" key="4">
    <source>
        <dbReference type="ARBA" id="ARBA00011056"/>
    </source>
</evidence>
<keyword evidence="10" id="KW-0906">Nuclear pore complex</keyword>
<dbReference type="Proteomes" id="UP000449547">
    <property type="component" value="Unassembled WGS sequence"/>
</dbReference>
<keyword evidence="11" id="KW-0472">Membrane</keyword>
<keyword evidence="19" id="KW-1185">Reference proteome</keyword>
<evidence type="ECO:0000256" key="17">
    <source>
        <dbReference type="SAM" id="MobiDB-lite"/>
    </source>
</evidence>
<dbReference type="VEuPathDB" id="FungiDB:DIURU_005510"/>
<dbReference type="GO" id="GO:0031965">
    <property type="term" value="C:nuclear membrane"/>
    <property type="evidence" value="ECO:0007669"/>
    <property type="project" value="UniProtKB-SubCell"/>
</dbReference>
<evidence type="ECO:0000256" key="8">
    <source>
        <dbReference type="ARBA" id="ARBA00023010"/>
    </source>
</evidence>
<gene>
    <name evidence="18" type="ORF">DIURU_005510</name>
</gene>
<proteinExistence type="inferred from homology"/>
<evidence type="ECO:0000256" key="1">
    <source>
        <dbReference type="ARBA" id="ARBA00004335"/>
    </source>
</evidence>
<feature type="region of interest" description="Disordered" evidence="17">
    <location>
        <begin position="112"/>
        <end position="190"/>
    </location>
</feature>
<evidence type="ECO:0000256" key="14">
    <source>
        <dbReference type="ARBA" id="ARBA00029983"/>
    </source>
</evidence>
<keyword evidence="9" id="KW-0175">Coiled coil</keyword>
<evidence type="ECO:0000256" key="12">
    <source>
        <dbReference type="ARBA" id="ARBA00023242"/>
    </source>
</evidence>
<organism evidence="18 19">
    <name type="scientific">Diutina rugosa</name>
    <name type="common">Yeast</name>
    <name type="synonym">Candida rugosa</name>
    <dbReference type="NCBI Taxonomy" id="5481"/>
    <lineage>
        <taxon>Eukaryota</taxon>
        <taxon>Fungi</taxon>
        <taxon>Dikarya</taxon>
        <taxon>Ascomycota</taxon>
        <taxon>Saccharomycotina</taxon>
        <taxon>Pichiomycetes</taxon>
        <taxon>Debaryomycetaceae</taxon>
        <taxon>Diutina</taxon>
    </lineage>
</organism>
<keyword evidence="5" id="KW-0813">Transport</keyword>
<dbReference type="OMA" id="VPANIHS"/>
<comment type="similarity">
    <text evidence="4">Belongs to the GLE1 family.</text>
</comment>
<dbReference type="PANTHER" id="PTHR12960:SF0">
    <property type="entry name" value="MRNA EXPORT FACTOR GLE1"/>
    <property type="match status" value="1"/>
</dbReference>
<sequence length="481" mass="55984">MRFGLPDNYSVVSPEVPVPAASRHQVVPAPLMEKLNVVTPTPVTKFHRQLQQLEEGIQPRGPLPEAEIESLEQEFHSIMKLQLQTISENTAQSLQRQRQNTQAVIKLEQQRLEAEEKRRQEEEKRRREEAEKRRKEEEQRRKQEEERKRREAEEQKRKAEEERKRQEAQKEVEKKQEEERQRQLASQSKCTTNFTSIDQQFKKYKKDIADIKTQVVQTVTNDQVLKKQVGAYKRKLNVKFGQLSDSKQHLTAIGQEVINILKQTQSHPAAYKFILNFVAKAIISQAETEVGIKLERAQPLAHMAYILLKQFPEFEYFLTARFVKKCPYIIGYSCSIDTEEGRYRMNWKRTDSTWEDAVKYEERVGGIAAVWAVMSWLTEYGEQVSIYSFKSQWQFLARMLNTSQSILDNTHFAVVSSWWEVAASHFLPQYGRQSAKLLQAVASAWPMSVSQQHFSGAARLLIAGEEWEKSGQIKGIKPMNP</sequence>
<dbReference type="GO" id="GO:0005543">
    <property type="term" value="F:phospholipid binding"/>
    <property type="evidence" value="ECO:0007669"/>
    <property type="project" value="TreeGrafter"/>
</dbReference>
<keyword evidence="7" id="KW-0653">Protein transport</keyword>
<dbReference type="Gene3D" id="1.25.40.510">
    <property type="entry name" value="GLE1-like"/>
    <property type="match status" value="1"/>
</dbReference>
<dbReference type="OrthoDB" id="420884at2759"/>
<dbReference type="PANTHER" id="PTHR12960">
    <property type="entry name" value="GLE-1-RELATED"/>
    <property type="match status" value="1"/>
</dbReference>
<dbReference type="GO" id="GO:0044614">
    <property type="term" value="C:nuclear pore cytoplasmic filaments"/>
    <property type="evidence" value="ECO:0007669"/>
    <property type="project" value="TreeGrafter"/>
</dbReference>
<evidence type="ECO:0000256" key="7">
    <source>
        <dbReference type="ARBA" id="ARBA00022927"/>
    </source>
</evidence>
<evidence type="ECO:0000256" key="11">
    <source>
        <dbReference type="ARBA" id="ARBA00023136"/>
    </source>
</evidence>
<dbReference type="InterPro" id="IPR038506">
    <property type="entry name" value="GLE1-like_sf"/>
</dbReference>
<evidence type="ECO:0000313" key="18">
    <source>
        <dbReference type="EMBL" id="KAA8896997.1"/>
    </source>
</evidence>
<accession>A0A642UD51</accession>
<evidence type="ECO:0000256" key="16">
    <source>
        <dbReference type="ARBA" id="ARBA00075681"/>
    </source>
</evidence>
<evidence type="ECO:0000256" key="13">
    <source>
        <dbReference type="ARBA" id="ARBA00026227"/>
    </source>
</evidence>
<dbReference type="GO" id="GO:0000822">
    <property type="term" value="F:inositol hexakisphosphate binding"/>
    <property type="evidence" value="ECO:0007669"/>
    <property type="project" value="TreeGrafter"/>
</dbReference>
<comment type="caution">
    <text evidence="18">The sequence shown here is derived from an EMBL/GenBank/DDBJ whole genome shotgun (WGS) entry which is preliminary data.</text>
</comment>
<evidence type="ECO:0000256" key="5">
    <source>
        <dbReference type="ARBA" id="ARBA00022448"/>
    </source>
</evidence>
<dbReference type="GO" id="GO:0005737">
    <property type="term" value="C:cytoplasm"/>
    <property type="evidence" value="ECO:0007669"/>
    <property type="project" value="UniProtKB-ARBA"/>
</dbReference>
<dbReference type="RefSeq" id="XP_034009739.1">
    <property type="nucleotide sequence ID" value="XM_034158501.1"/>
</dbReference>
<dbReference type="InterPro" id="IPR012476">
    <property type="entry name" value="GLE1"/>
</dbReference>
<dbReference type="GO" id="GO:0031369">
    <property type="term" value="F:translation initiation factor binding"/>
    <property type="evidence" value="ECO:0007669"/>
    <property type="project" value="TreeGrafter"/>
</dbReference>
<evidence type="ECO:0000256" key="10">
    <source>
        <dbReference type="ARBA" id="ARBA00023132"/>
    </source>
</evidence>
<dbReference type="FunFam" id="1.25.40.510:FF:000003">
    <property type="entry name" value="Nucleoporin GLE1"/>
    <property type="match status" value="1"/>
</dbReference>
<keyword evidence="8" id="KW-0811">Translocation</keyword>
<evidence type="ECO:0000256" key="3">
    <source>
        <dbReference type="ARBA" id="ARBA00004620"/>
    </source>
</evidence>
<dbReference type="EMBL" id="SWFT01000161">
    <property type="protein sequence ID" value="KAA8896997.1"/>
    <property type="molecule type" value="Genomic_DNA"/>
</dbReference>
<protein>
    <recommendedName>
        <fullName evidence="13">mRNA export factor GLE1</fullName>
    </recommendedName>
    <alternativeName>
        <fullName evidence="15">Nuclear pore protein GLE1</fullName>
    </alternativeName>
    <alternativeName>
        <fullName evidence="14">Nucleoporin GLE1</fullName>
    </alternativeName>
    <alternativeName>
        <fullName evidence="16">RNA export factor GLE1</fullName>
    </alternativeName>
</protein>
<comment type="subcellular location">
    <subcellularLocation>
        <location evidence="1">Nucleus membrane</location>
        <topology evidence="1">Peripheral membrane protein</topology>
        <orientation evidence="1">Cytoplasmic side</orientation>
    </subcellularLocation>
    <subcellularLocation>
        <location evidence="3">Nucleus membrane</location>
        <topology evidence="3">Peripheral membrane protein</topology>
        <orientation evidence="3">Nucleoplasmic side</orientation>
    </subcellularLocation>
    <subcellularLocation>
        <location evidence="2">Nucleus</location>
        <location evidence="2">Nuclear pore complex</location>
    </subcellularLocation>
</comment>
<evidence type="ECO:0000256" key="9">
    <source>
        <dbReference type="ARBA" id="ARBA00023054"/>
    </source>
</evidence>
<dbReference type="Pfam" id="PF07817">
    <property type="entry name" value="GLE1"/>
    <property type="match status" value="1"/>
</dbReference>
<dbReference type="GO" id="GO:0016973">
    <property type="term" value="P:poly(A)+ mRNA export from nucleus"/>
    <property type="evidence" value="ECO:0007669"/>
    <property type="project" value="InterPro"/>
</dbReference>
<feature type="compositionally biased region" description="Basic and acidic residues" evidence="17">
    <location>
        <begin position="112"/>
        <end position="182"/>
    </location>
</feature>
<dbReference type="AlphaFoldDB" id="A0A642UD51"/>
<evidence type="ECO:0000256" key="6">
    <source>
        <dbReference type="ARBA" id="ARBA00022816"/>
    </source>
</evidence>
<keyword evidence="12" id="KW-0539">Nucleus</keyword>
<dbReference type="GO" id="GO:0015031">
    <property type="term" value="P:protein transport"/>
    <property type="evidence" value="ECO:0007669"/>
    <property type="project" value="UniProtKB-KW"/>
</dbReference>
<keyword evidence="6" id="KW-0509">mRNA transport</keyword>
<reference evidence="18 19" key="1">
    <citation type="submission" date="2019-07" db="EMBL/GenBank/DDBJ databases">
        <title>Genome assembly of two rare yeast pathogens: Diutina rugosa and Trichomonascus ciferrii.</title>
        <authorList>
            <person name="Mixao V."/>
            <person name="Saus E."/>
            <person name="Hansen A."/>
            <person name="Lass-Flor C."/>
            <person name="Gabaldon T."/>
        </authorList>
    </citation>
    <scope>NUCLEOTIDE SEQUENCE [LARGE SCALE GENOMIC DNA]</scope>
    <source>
        <strain evidence="18 19">CBS 613</strain>
    </source>
</reference>
<evidence type="ECO:0000256" key="2">
    <source>
        <dbReference type="ARBA" id="ARBA00004567"/>
    </source>
</evidence>
<name>A0A642UD51_DIURU</name>
<evidence type="ECO:0000256" key="15">
    <source>
        <dbReference type="ARBA" id="ARBA00075092"/>
    </source>
</evidence>
<dbReference type="GeneID" id="54784161"/>